<gene>
    <name evidence="1" type="ORF">PV05_04794</name>
</gene>
<dbReference type="InterPro" id="IPR027417">
    <property type="entry name" value="P-loop_NTPase"/>
</dbReference>
<proteinExistence type="predicted"/>
<dbReference type="RefSeq" id="XP_013316695.1">
    <property type="nucleotide sequence ID" value="XM_013461241.1"/>
</dbReference>
<dbReference type="EMBL" id="KN847319">
    <property type="protein sequence ID" value="KIW56111.1"/>
    <property type="molecule type" value="Genomic_DNA"/>
</dbReference>
<evidence type="ECO:0000313" key="1">
    <source>
        <dbReference type="EMBL" id="KIW56111.1"/>
    </source>
</evidence>
<dbReference type="STRING" id="348802.A0A0D2BUE9"/>
<protein>
    <submittedName>
        <fullName evidence="1">Uncharacterized protein</fullName>
    </submittedName>
</protein>
<dbReference type="Proteomes" id="UP000054342">
    <property type="component" value="Unassembled WGS sequence"/>
</dbReference>
<name>A0A0D2BUE9_9EURO</name>
<dbReference type="SUPFAM" id="SSF52540">
    <property type="entry name" value="P-loop containing nucleoside triphosphate hydrolases"/>
    <property type="match status" value="1"/>
</dbReference>
<reference evidence="1 2" key="1">
    <citation type="submission" date="2015-01" db="EMBL/GenBank/DDBJ databases">
        <title>The Genome Sequence of Exophiala xenobiotica CBS118157.</title>
        <authorList>
            <consortium name="The Broad Institute Genomics Platform"/>
            <person name="Cuomo C."/>
            <person name="de Hoog S."/>
            <person name="Gorbushina A."/>
            <person name="Stielow B."/>
            <person name="Teixiera M."/>
            <person name="Abouelleil A."/>
            <person name="Chapman S.B."/>
            <person name="Priest M."/>
            <person name="Young S.K."/>
            <person name="Wortman J."/>
            <person name="Nusbaum C."/>
            <person name="Birren B."/>
        </authorList>
    </citation>
    <scope>NUCLEOTIDE SEQUENCE [LARGE SCALE GENOMIC DNA]</scope>
    <source>
        <strain evidence="1 2">CBS 118157</strain>
    </source>
</reference>
<organism evidence="1 2">
    <name type="scientific">Exophiala xenobiotica</name>
    <dbReference type="NCBI Taxonomy" id="348802"/>
    <lineage>
        <taxon>Eukaryota</taxon>
        <taxon>Fungi</taxon>
        <taxon>Dikarya</taxon>
        <taxon>Ascomycota</taxon>
        <taxon>Pezizomycotina</taxon>
        <taxon>Eurotiomycetes</taxon>
        <taxon>Chaetothyriomycetidae</taxon>
        <taxon>Chaetothyriales</taxon>
        <taxon>Herpotrichiellaceae</taxon>
        <taxon>Exophiala</taxon>
    </lineage>
</organism>
<dbReference type="AlphaFoldDB" id="A0A0D2BUE9"/>
<dbReference type="GO" id="GO:0043531">
    <property type="term" value="F:ADP binding"/>
    <property type="evidence" value="ECO:0007669"/>
    <property type="project" value="InterPro"/>
</dbReference>
<dbReference type="PANTHER" id="PTHR36766">
    <property type="entry name" value="PLANT BROAD-SPECTRUM MILDEW RESISTANCE PROTEIN RPW8"/>
    <property type="match status" value="1"/>
</dbReference>
<evidence type="ECO:0000313" key="2">
    <source>
        <dbReference type="Proteomes" id="UP000054342"/>
    </source>
</evidence>
<dbReference type="HOGENOM" id="CLU_752339_0_0_1"/>
<dbReference type="GeneID" id="25326702"/>
<accession>A0A0D2BUE9</accession>
<dbReference type="Gene3D" id="3.40.50.300">
    <property type="entry name" value="P-loop containing nucleotide triphosphate hydrolases"/>
    <property type="match status" value="1"/>
</dbReference>
<sequence length="368" mass="41260">MDPFSISVGTVSLLQLTFQLGKYLHDVYKVAATFREEIGSLLSEIQDLESINKSIEQFHRGETQIYTTGQSELSQEDIEVWQNTIRTLQNCSNTLHQSFSANKVASSLPLNKHFDTPKAVSSIFTGRKTYLDGLKQAFDASHSSFDDSYLPKRFVIFGLGGSGKTQFCCNFWGVFTVDASSPGNAQQSFVTIAKACGTDPNERAAKSWLSSSDRPWLLLIDNADDTNLEIEKYFPDGEQGLTLITTRNPSVKMHGTIGQRFYHFDRLDHDEANELLLRAADNREPRTPTILRLASAITRTLGALPLALVHAGKAIKAKICDLSNYVSYYERSWQLIRQSQHTTSGADDDADYMKVYASYESYFAVWKP</sequence>
<keyword evidence="2" id="KW-1185">Reference proteome</keyword>
<dbReference type="OrthoDB" id="5986190at2759"/>